<dbReference type="EMBL" id="SRXW01000004">
    <property type="protein sequence ID" value="TGY87768.1"/>
    <property type="molecule type" value="Genomic_DNA"/>
</dbReference>
<keyword evidence="1" id="KW-0472">Membrane</keyword>
<name>A0A4S2GXV5_9PROT</name>
<reference evidence="2 3" key="1">
    <citation type="journal article" date="2017" name="Int. J. Syst. Evol. Microbiol.">
        <title>Marinicauda algicola sp. nov., isolated from a marine red alga Rhodosorus marinus.</title>
        <authorList>
            <person name="Jeong S.E."/>
            <person name="Jeon S.H."/>
            <person name="Chun B.H."/>
            <person name="Kim D.W."/>
            <person name="Jeon C.O."/>
        </authorList>
    </citation>
    <scope>NUCLEOTIDE SEQUENCE [LARGE SCALE GENOMIC DNA]</scope>
    <source>
        <strain evidence="2 3">JCM 31718</strain>
    </source>
</reference>
<comment type="caution">
    <text evidence="2">The sequence shown here is derived from an EMBL/GenBank/DDBJ whole genome shotgun (WGS) entry which is preliminary data.</text>
</comment>
<sequence>MPMDWQWSDLFEGQAMQTWIRIMQWVWAFSILWIATLLFRGGFTDIDDIARSPHATRAERAQALIQKPVRALALLAAALFGATSFALPLWFQGAVLIVIWRQVSGG</sequence>
<dbReference type="OrthoDB" id="7631334at2"/>
<evidence type="ECO:0000313" key="2">
    <source>
        <dbReference type="EMBL" id="TGY87768.1"/>
    </source>
</evidence>
<keyword evidence="1" id="KW-0812">Transmembrane</keyword>
<dbReference type="Proteomes" id="UP000308054">
    <property type="component" value="Unassembled WGS sequence"/>
</dbReference>
<dbReference type="AlphaFoldDB" id="A0A4S2GXV5"/>
<accession>A0A4S2GXV5</accession>
<keyword evidence="3" id="KW-1185">Reference proteome</keyword>
<gene>
    <name evidence="2" type="ORF">E5163_12620</name>
</gene>
<feature type="transmembrane region" description="Helical" evidence="1">
    <location>
        <begin position="72"/>
        <end position="100"/>
    </location>
</feature>
<evidence type="ECO:0000313" key="3">
    <source>
        <dbReference type="Proteomes" id="UP000308054"/>
    </source>
</evidence>
<organism evidence="2 3">
    <name type="scientific">Marinicauda algicola</name>
    <dbReference type="NCBI Taxonomy" id="2029849"/>
    <lineage>
        <taxon>Bacteria</taxon>
        <taxon>Pseudomonadati</taxon>
        <taxon>Pseudomonadota</taxon>
        <taxon>Alphaproteobacteria</taxon>
        <taxon>Maricaulales</taxon>
        <taxon>Maricaulaceae</taxon>
        <taxon>Marinicauda</taxon>
    </lineage>
</organism>
<keyword evidence="1" id="KW-1133">Transmembrane helix</keyword>
<protein>
    <submittedName>
        <fullName evidence="2">Uncharacterized protein</fullName>
    </submittedName>
</protein>
<evidence type="ECO:0000256" key="1">
    <source>
        <dbReference type="SAM" id="Phobius"/>
    </source>
</evidence>
<proteinExistence type="predicted"/>
<dbReference type="RefSeq" id="WP_135996564.1">
    <property type="nucleotide sequence ID" value="NZ_CP071057.1"/>
</dbReference>
<feature type="transmembrane region" description="Helical" evidence="1">
    <location>
        <begin position="20"/>
        <end position="39"/>
    </location>
</feature>